<comment type="similarity">
    <text evidence="5">In the C-terminal section; belongs to the NRP synthetase family.</text>
</comment>
<sequence>MRRDRRIAIIGMAARFPGADGPARYWRNLMSGTVSAKRSTRAELIAEGVPESVVDHPDFVPVTGALDDIAGFDAALFGVSPAEAALIDPQQRLFLQICHEALENGGYTGATERVGVYAGSGMMLYSLRTYLRERLGDTDVNDQLAALQVALGNEPDFLPSRVSYRLGLTGPAVSVRAACSTSLVAVHTAISALLAGDADLALAGAAALHVPRLAGYRFQDGSILSRRGECRPFDADADGTVGGNGVAAVLLKPLEAALADGDTVHAVILGSAINNDGSAKMSYTAPGLTGQIDVLRAALAAADVDPATIGYIETHGTGTALGDPIEVEALRSVYGGRRDPLVLGSVKANIGHLDSCAGMSGLIKAVLALGHGTVPPQANYRAPNPALGLGGGPLVVPTEAQSWPVAGVRRAAVTALGVGGTNAHVILEQAPPAPEPGEPTPWVVPLSAYDEGALAHLADRMADAVVDAHPADVLTTLGAGRRRYRHRLVAWGDDVGAVLRSGGSVAGVASDVGPVVFAFAGQGLDCTGAARSLMVHPVAAAVLRRRADQHQRASGTDILAPLLADAHEWTTATLQPALLALQLAQVALLDHLGVRPDLVVGHSAGEYAALCVAGALSEEDAMRLAGARGALLQDVTPGALLAVFDEVAALPGLEVAVRNGPGHTVFGGPVDAVQAAEAMLTAQGVDWTRLPGDRAFHTSMVDPVLDDLTRQAAQLDWRPLRLPLVTGAGVSLAPGTVLGAEHVRTQTRSTADYRACVDRLAADGARTYVELGPSGALSALGRTWPTTTWLPVIRRGADSVIPGLASMFCHGVEVDWAALHPGRRVPLPTYPFRLVRHWATPAAVEETPMPNGTTAPDGSALSDGVALPAGEVLSDGEVQVREVVRRKVRELAAHYLGDKPDRVSADVAFVDMGADSLLMVNMVRDLHSAFGVRIPMRDLFADADTPDRLTTAIVTRMPPTHRDALIAPTPPAPDQAARPAHLVSPIQSAPPTQPLVPTPPVQETRPAALPAAPGHEGIIRDQLALMGQFAQIMADQVALLNGTPRAPAAPQLPPVVQAPEPVAVPSPPVSTPRPSPVIHAPLTPVVQAQVLAEPVAVEVEQTTPAFSLYFFGDYPHGVTGDKYAAILAAARFADRSGMHAVWLPERHFDSFGGVFPNPSVLAAAIAAQTERVRIHSGSVVLPLHDPIRVAEEWSVVDNLSGGRVSLGVACGWHARDFVLAPGVYGRHREAMYEGIDTIKALWRGEAITRPAGNGEPVQIRLFPQPVQSEPEFYTAILSSPDSYRQAAARGLGVITNLMSQSVDQLAANIALYRETRAEYGLDPATGRVVVLLHTYLGDDTARTRAAAFGPFCDYLRSSLSLFSQVTNSLGFSIDLENTPADDLDFLLTRAYDRYCADRALIGSPADVEPIVRRLADLGIDEIACFVDFGLPPDQVTAALPVISELRSAFTGKARPEPHDVTALQETAVQEAAGHETALQETAVQEMTTAERQIWYLEQAFPNRPTYNETIVVRLDGELDVPALRSSMTAVVARHPALRSVFREVDGEPRRVVARSRAIELPVVDDLGADPRAAAVRIAAAETAQPFDLAQGPLFEPKLVRLSARRHLLVLRMHHLVIDTWSAGILSEEIAACYRAALAGGTPELPAPGARRPSTPVSSEALAYWTDLLADAPTELALPIDRPRPAQPTGRGATTQVDLDIATTAAVRELARRIRATPFMVVLAAFAVALRKLSGQTDIMVGTPLAHRPDGTERTVGFFVHTLPLRLRTPDDSTFADLVLAVREQVLGAQEHQEVPLPDIVRALGGPSDPLRNPLFDVLVRINNEAPFQLDLPDVESTLTDAVIDRTVTDLALLLTTLGDSLRGKLNYSVDLFDAATAERVVSTFLSVLTAGVADPERVLGDLITLTGIEESELAAWQDGGPRLSPPAAIHAQVSEVDDVAVVDESGEMTRAELFAKAAAITAAVGVGPEPIGIHLPRSGDAVAAQLGVARAGRAFVPIDPAQPAARMALMIAEAGVAAVVTRKALAATVPDGIPLVFIDDLPDERTDEVVLTSPDEIAYMLFTSGSTGAPKGCVIEHRAISNTLDWYCRDLEITSADRLSWFCAPGFDLSITEVWPALRTGAALHVVPPELRLDAVGLRDWLVSNGITVVIAPTPIGELLLELEWPPSLRHLLIGGDRLRRRPAASVPFTVWNIYGPTETAVITTWTQVSASGDGPPSIGRPVPGMWLRVLDAAGRQVPAGVAGELYIGGAQLGRGYLSAEQTAARFIDHPTHGRLYRTGDVVRWRSDGELDFLHRNDTQVQIRGYRVEPGEVEHQLRALPGVREAAVRVLDDISLAAYVVTAEPVASLRSALATRVPEYMVPSSWMVLPALPLTASGKLNRSALPAISATPETAAPASEVEQRLHDVWCAELGLSSASVTATFFELGGHSLAAMRMVNRLRAEFGPALGVLDFLRTPTIRGLAALLAPPVAVERTGPASTGQRHGYRLTRASSVPNVLTIATRFTLRGEVDREALVGALTALVSRHPALRTRYRLEGDSLRQEVLAARPVTMPVVPVALSELDDAVLEWAGRPFDLDAEAAFRPVLFTVAPDRSELLWSMHHSFSDGWSLGVMISDLGALYRGEAVPELTTDYLDFTNWELDYLAAESTRSLVTSWVTRVRETKAGPLLLPTDRPRGAGLTGVGSSATALLPTAVVDQLTAVASAHNTTPFAVLLAAFAALGHELTGADVIAPQTSAANRPLERFENVVGVFTHTSWLLVQVAGATSFADLITRATTALWERLEVQSIPTALLNASAGSPFDGTPPRVLFGLSAGALPTLDLPGMPSADAVDIDFPVARAEQGWALSITPEGLSLYVEYSTDLFDATTVSGWVERYVALLTRGLADPEASVWE</sequence>
<evidence type="ECO:0000313" key="8">
    <source>
        <dbReference type="EMBL" id="GLW90434.1"/>
    </source>
</evidence>
<dbReference type="Pfam" id="PF16197">
    <property type="entry name" value="KAsynt_C_assoc"/>
    <property type="match status" value="1"/>
</dbReference>
<comment type="caution">
    <text evidence="8">The sequence shown here is derived from an EMBL/GenBank/DDBJ whole genome shotgun (WGS) entry which is preliminary data.</text>
</comment>
<dbReference type="InterPro" id="IPR014031">
    <property type="entry name" value="Ketoacyl_synth_C"/>
</dbReference>
<dbReference type="GO" id="GO:0044550">
    <property type="term" value="P:secondary metabolite biosynthetic process"/>
    <property type="evidence" value="ECO:0007669"/>
    <property type="project" value="TreeGrafter"/>
</dbReference>
<dbReference type="SUPFAM" id="SSF52777">
    <property type="entry name" value="CoA-dependent acyltransferases"/>
    <property type="match status" value="4"/>
</dbReference>
<evidence type="ECO:0008006" key="10">
    <source>
        <dbReference type="Google" id="ProtNLM"/>
    </source>
</evidence>
<dbReference type="GO" id="GO:0005737">
    <property type="term" value="C:cytoplasm"/>
    <property type="evidence" value="ECO:0007669"/>
    <property type="project" value="TreeGrafter"/>
</dbReference>
<dbReference type="SMART" id="SM00827">
    <property type="entry name" value="PKS_AT"/>
    <property type="match status" value="1"/>
</dbReference>
<dbReference type="PROSITE" id="PS00012">
    <property type="entry name" value="PHOSPHOPANTETHEINE"/>
    <property type="match status" value="2"/>
</dbReference>
<dbReference type="CDD" id="cd19531">
    <property type="entry name" value="LCL_NRPS-like"/>
    <property type="match status" value="1"/>
</dbReference>
<evidence type="ECO:0000256" key="5">
    <source>
        <dbReference type="ARBA" id="ARBA00029443"/>
    </source>
</evidence>
<gene>
    <name evidence="8" type="ORF">Aglo03_12500</name>
</gene>
<dbReference type="InterPro" id="IPR016039">
    <property type="entry name" value="Thiolase-like"/>
</dbReference>
<dbReference type="NCBIfam" id="TIGR01733">
    <property type="entry name" value="AA-adenyl-dom"/>
    <property type="match status" value="1"/>
</dbReference>
<dbReference type="Pfam" id="PF02801">
    <property type="entry name" value="Ketoacyl-synt_C"/>
    <property type="match status" value="1"/>
</dbReference>
<dbReference type="InterPro" id="IPR001242">
    <property type="entry name" value="Condensation_dom"/>
</dbReference>
<dbReference type="Gene3D" id="3.40.366.10">
    <property type="entry name" value="Malonyl-Coenzyme A Acyl Carrier Protein, domain 2"/>
    <property type="match status" value="1"/>
</dbReference>
<dbReference type="SMART" id="SM00825">
    <property type="entry name" value="PKS_KS"/>
    <property type="match status" value="1"/>
</dbReference>
<dbReference type="InterPro" id="IPR036661">
    <property type="entry name" value="Luciferase-like_sf"/>
</dbReference>
<dbReference type="GO" id="GO:0043041">
    <property type="term" value="P:amino acid activation for nonribosomal peptide biosynthetic process"/>
    <property type="evidence" value="ECO:0007669"/>
    <property type="project" value="TreeGrafter"/>
</dbReference>
<dbReference type="PROSITE" id="PS50075">
    <property type="entry name" value="CARRIER"/>
    <property type="match status" value="2"/>
</dbReference>
<dbReference type="SUPFAM" id="SSF53901">
    <property type="entry name" value="Thiolase-like"/>
    <property type="match status" value="1"/>
</dbReference>
<dbReference type="GO" id="GO:0016705">
    <property type="term" value="F:oxidoreductase activity, acting on paired donors, with incorporation or reduction of molecular oxygen"/>
    <property type="evidence" value="ECO:0007669"/>
    <property type="project" value="InterPro"/>
</dbReference>
<evidence type="ECO:0000256" key="1">
    <source>
        <dbReference type="ARBA" id="ARBA00001957"/>
    </source>
</evidence>
<dbReference type="Pfam" id="PF00501">
    <property type="entry name" value="AMP-binding"/>
    <property type="match status" value="1"/>
</dbReference>
<dbReference type="InterPro" id="IPR011251">
    <property type="entry name" value="Luciferase-like_dom"/>
</dbReference>
<dbReference type="InterPro" id="IPR016035">
    <property type="entry name" value="Acyl_Trfase/lysoPLipase"/>
</dbReference>
<feature type="domain" description="Carrier" evidence="6">
    <location>
        <begin position="2396"/>
        <end position="2471"/>
    </location>
</feature>
<dbReference type="InterPro" id="IPR020806">
    <property type="entry name" value="PKS_PP-bd"/>
</dbReference>
<name>A0A9W6QKV8_9PSEU</name>
<dbReference type="InterPro" id="IPR025110">
    <property type="entry name" value="AMP-bd_C"/>
</dbReference>
<accession>A0A9W6QKV8</accession>
<dbReference type="SUPFAM" id="SSF55048">
    <property type="entry name" value="Probable ACP-binding domain of malonyl-CoA ACP transacylase"/>
    <property type="match status" value="1"/>
</dbReference>
<dbReference type="SMART" id="SM00823">
    <property type="entry name" value="PKS_PP"/>
    <property type="match status" value="2"/>
</dbReference>
<reference evidence="8" key="1">
    <citation type="submission" date="2023-02" db="EMBL/GenBank/DDBJ databases">
        <title>Actinokineospora globicatena NBRC 15670.</title>
        <authorList>
            <person name="Ichikawa N."/>
            <person name="Sato H."/>
            <person name="Tonouchi N."/>
        </authorList>
    </citation>
    <scope>NUCLEOTIDE SEQUENCE</scope>
    <source>
        <strain evidence="8">NBRC 15670</strain>
    </source>
</reference>
<evidence type="ECO:0000256" key="2">
    <source>
        <dbReference type="ARBA" id="ARBA00022450"/>
    </source>
</evidence>
<dbReference type="InterPro" id="IPR009081">
    <property type="entry name" value="PP-bd_ACP"/>
</dbReference>
<dbReference type="Proteomes" id="UP001165042">
    <property type="component" value="Unassembled WGS sequence"/>
</dbReference>
<dbReference type="InterPro" id="IPR036736">
    <property type="entry name" value="ACP-like_sf"/>
</dbReference>
<dbReference type="InterPro" id="IPR014030">
    <property type="entry name" value="Ketoacyl_synth_N"/>
</dbReference>
<dbReference type="SUPFAM" id="SSF51679">
    <property type="entry name" value="Bacterial luciferase-like"/>
    <property type="match status" value="1"/>
</dbReference>
<dbReference type="InterPro" id="IPR024011">
    <property type="entry name" value="Biosynth_lucif-like_mOase_dom"/>
</dbReference>
<dbReference type="Gene3D" id="2.30.38.10">
    <property type="entry name" value="Luciferase, Domain 3"/>
    <property type="match status" value="1"/>
</dbReference>
<dbReference type="InterPro" id="IPR010071">
    <property type="entry name" value="AA_adenyl_dom"/>
</dbReference>
<evidence type="ECO:0000259" key="6">
    <source>
        <dbReference type="PROSITE" id="PS50075"/>
    </source>
</evidence>
<protein>
    <recommendedName>
        <fullName evidence="10">Amino acid adenylation domain-containing protein/natural product biosynthesis luciferase-like monooxygenase domain-containing protein</fullName>
    </recommendedName>
</protein>
<dbReference type="Gene3D" id="1.10.1200.10">
    <property type="entry name" value="ACP-like"/>
    <property type="match status" value="2"/>
</dbReference>
<dbReference type="EMBL" id="BSSD01000001">
    <property type="protein sequence ID" value="GLW90434.1"/>
    <property type="molecule type" value="Genomic_DNA"/>
</dbReference>
<dbReference type="Gene3D" id="3.30.559.30">
    <property type="entry name" value="Nonribosomal peptide synthetase, condensation domain"/>
    <property type="match status" value="2"/>
</dbReference>
<dbReference type="PROSITE" id="PS00455">
    <property type="entry name" value="AMP_BINDING"/>
    <property type="match status" value="1"/>
</dbReference>
<dbReference type="Pfam" id="PF00550">
    <property type="entry name" value="PP-binding"/>
    <property type="match status" value="2"/>
</dbReference>
<dbReference type="InterPro" id="IPR016036">
    <property type="entry name" value="Malonyl_transacylase_ACP-bd"/>
</dbReference>
<dbReference type="InterPro" id="IPR032821">
    <property type="entry name" value="PKS_assoc"/>
</dbReference>
<evidence type="ECO:0000256" key="3">
    <source>
        <dbReference type="ARBA" id="ARBA00022553"/>
    </source>
</evidence>
<keyword evidence="9" id="KW-1185">Reference proteome</keyword>
<dbReference type="CDD" id="cd00833">
    <property type="entry name" value="PKS"/>
    <property type="match status" value="1"/>
</dbReference>
<dbReference type="InterPro" id="IPR000873">
    <property type="entry name" value="AMP-dep_synth/lig_dom"/>
</dbReference>
<organism evidence="8 9">
    <name type="scientific">Actinokineospora globicatena</name>
    <dbReference type="NCBI Taxonomy" id="103729"/>
    <lineage>
        <taxon>Bacteria</taxon>
        <taxon>Bacillati</taxon>
        <taxon>Actinomycetota</taxon>
        <taxon>Actinomycetes</taxon>
        <taxon>Pseudonocardiales</taxon>
        <taxon>Pseudonocardiaceae</taxon>
        <taxon>Actinokineospora</taxon>
    </lineage>
</organism>
<dbReference type="InterPro" id="IPR014043">
    <property type="entry name" value="Acyl_transferase_dom"/>
</dbReference>
<feature type="domain" description="Ketosynthase family 3 (KS3)" evidence="7">
    <location>
        <begin position="4"/>
        <end position="429"/>
    </location>
</feature>
<dbReference type="PANTHER" id="PTHR45527">
    <property type="entry name" value="NONRIBOSOMAL PEPTIDE SYNTHETASE"/>
    <property type="match status" value="1"/>
</dbReference>
<keyword evidence="4" id="KW-0808">Transferase</keyword>
<dbReference type="GO" id="GO:0016746">
    <property type="term" value="F:acyltransferase activity"/>
    <property type="evidence" value="ECO:0007669"/>
    <property type="project" value="InterPro"/>
</dbReference>
<dbReference type="SUPFAM" id="SSF52151">
    <property type="entry name" value="FabD/lysophospholipase-like"/>
    <property type="match status" value="1"/>
</dbReference>
<dbReference type="Gene3D" id="3.40.50.980">
    <property type="match status" value="2"/>
</dbReference>
<dbReference type="CDD" id="cd05930">
    <property type="entry name" value="A_NRPS"/>
    <property type="match status" value="1"/>
</dbReference>
<evidence type="ECO:0000313" key="9">
    <source>
        <dbReference type="Proteomes" id="UP001165042"/>
    </source>
</evidence>
<dbReference type="NCBIfam" id="TIGR04020">
    <property type="entry name" value="seco_metab_LLM"/>
    <property type="match status" value="1"/>
</dbReference>
<dbReference type="PROSITE" id="PS52004">
    <property type="entry name" value="KS3_2"/>
    <property type="match status" value="1"/>
</dbReference>
<dbReference type="Pfam" id="PF00668">
    <property type="entry name" value="Condensation"/>
    <property type="match status" value="2"/>
</dbReference>
<comment type="cofactor">
    <cofactor evidence="1">
        <name>pantetheine 4'-phosphate</name>
        <dbReference type="ChEBI" id="CHEBI:47942"/>
    </cofactor>
</comment>
<dbReference type="PANTHER" id="PTHR45527:SF1">
    <property type="entry name" value="FATTY ACID SYNTHASE"/>
    <property type="match status" value="1"/>
</dbReference>
<dbReference type="InterPro" id="IPR045851">
    <property type="entry name" value="AMP-bd_C_sf"/>
</dbReference>
<dbReference type="Gene3D" id="3.40.47.10">
    <property type="match status" value="1"/>
</dbReference>
<evidence type="ECO:0000259" key="7">
    <source>
        <dbReference type="PROSITE" id="PS52004"/>
    </source>
</evidence>
<dbReference type="InterPro" id="IPR020841">
    <property type="entry name" value="PKS_Beta-ketoAc_synthase_dom"/>
</dbReference>
<keyword evidence="3" id="KW-0597">Phosphoprotein</keyword>
<dbReference type="Gene3D" id="3.30.70.3290">
    <property type="match status" value="1"/>
</dbReference>
<dbReference type="SUPFAM" id="SSF56801">
    <property type="entry name" value="Acetyl-CoA synthetase-like"/>
    <property type="match status" value="1"/>
</dbReference>
<dbReference type="InterPro" id="IPR020845">
    <property type="entry name" value="AMP-binding_CS"/>
</dbReference>
<keyword evidence="2" id="KW-0596">Phosphopantetheine</keyword>
<evidence type="ECO:0000256" key="4">
    <source>
        <dbReference type="ARBA" id="ARBA00022679"/>
    </source>
</evidence>
<dbReference type="Pfam" id="PF00296">
    <property type="entry name" value="Bac_luciferase"/>
    <property type="match status" value="1"/>
</dbReference>
<dbReference type="SUPFAM" id="SSF47336">
    <property type="entry name" value="ACP-like"/>
    <property type="match status" value="2"/>
</dbReference>
<proteinExistence type="inferred from homology"/>
<dbReference type="InterPro" id="IPR001227">
    <property type="entry name" value="Ac_transferase_dom_sf"/>
</dbReference>
<dbReference type="RefSeq" id="WP_285608417.1">
    <property type="nucleotide sequence ID" value="NZ_BSSD01000001.1"/>
</dbReference>
<dbReference type="Gene3D" id="3.20.20.30">
    <property type="entry name" value="Luciferase-like domain"/>
    <property type="match status" value="1"/>
</dbReference>
<dbReference type="Pfam" id="PF00698">
    <property type="entry name" value="Acyl_transf_1"/>
    <property type="match status" value="1"/>
</dbReference>
<dbReference type="Pfam" id="PF00109">
    <property type="entry name" value="ketoacyl-synt"/>
    <property type="match status" value="1"/>
</dbReference>
<dbReference type="GO" id="GO:0031177">
    <property type="term" value="F:phosphopantetheine binding"/>
    <property type="evidence" value="ECO:0007669"/>
    <property type="project" value="InterPro"/>
</dbReference>
<dbReference type="Gene3D" id="3.30.559.10">
    <property type="entry name" value="Chloramphenicol acetyltransferase-like domain"/>
    <property type="match status" value="2"/>
</dbReference>
<dbReference type="InterPro" id="IPR023213">
    <property type="entry name" value="CAT-like_dom_sf"/>
</dbReference>
<feature type="domain" description="Carrier" evidence="6">
    <location>
        <begin position="879"/>
        <end position="957"/>
    </location>
</feature>
<dbReference type="GO" id="GO:0008610">
    <property type="term" value="P:lipid biosynthetic process"/>
    <property type="evidence" value="ECO:0007669"/>
    <property type="project" value="UniProtKB-ARBA"/>
</dbReference>
<dbReference type="Pfam" id="PF13193">
    <property type="entry name" value="AMP-binding_C"/>
    <property type="match status" value="1"/>
</dbReference>
<dbReference type="Gene3D" id="3.30.300.30">
    <property type="match status" value="1"/>
</dbReference>
<dbReference type="InterPro" id="IPR006162">
    <property type="entry name" value="Ppantetheine_attach_site"/>
</dbReference>